<dbReference type="Gramene" id="KJB25823">
    <property type="protein sequence ID" value="KJB25823"/>
    <property type="gene ID" value="B456_004G211100"/>
</dbReference>
<evidence type="ECO:0000256" key="4">
    <source>
        <dbReference type="ARBA" id="ARBA00022679"/>
    </source>
</evidence>
<dbReference type="SFLD" id="SFLDG01153">
    <property type="entry name" value="Main.4:_Theta-like"/>
    <property type="match status" value="1"/>
</dbReference>
<dbReference type="InterPro" id="IPR040075">
    <property type="entry name" value="GST_N_Theta"/>
</dbReference>
<dbReference type="eggNOG" id="KOG0867">
    <property type="taxonomic scope" value="Eukaryota"/>
</dbReference>
<dbReference type="EMBL" id="CM001743">
    <property type="protein sequence ID" value="KJB25823.1"/>
    <property type="molecule type" value="Genomic_DNA"/>
</dbReference>
<dbReference type="GO" id="GO:0009407">
    <property type="term" value="P:toxin catabolic process"/>
    <property type="evidence" value="ECO:0007669"/>
    <property type="project" value="UniProtKB-ARBA"/>
</dbReference>
<dbReference type="PANTHER" id="PTHR44750">
    <property type="entry name" value="GLUTATHIONE S-TRANSFERASE T1-RELATED"/>
    <property type="match status" value="1"/>
</dbReference>
<dbReference type="Pfam" id="PF02798">
    <property type="entry name" value="GST_N"/>
    <property type="match status" value="1"/>
</dbReference>
<dbReference type="EC" id="2.5.1.18" evidence="2"/>
<dbReference type="CDD" id="cd03050">
    <property type="entry name" value="GST_N_Theta"/>
    <property type="match status" value="1"/>
</dbReference>
<feature type="domain" description="GST C-terminal" evidence="7">
    <location>
        <begin position="117"/>
        <end position="259"/>
    </location>
</feature>
<evidence type="ECO:0000259" key="6">
    <source>
        <dbReference type="PROSITE" id="PS50404"/>
    </source>
</evidence>
<accession>A0A0D2PFU9</accession>
<proteinExistence type="inferred from homology"/>
<keyword evidence="9" id="KW-1185">Reference proteome</keyword>
<organism evidence="8 9">
    <name type="scientific">Gossypium raimondii</name>
    <name type="common">Peruvian cotton</name>
    <name type="synonym">Gossypium klotzschianum subsp. raimondii</name>
    <dbReference type="NCBI Taxonomy" id="29730"/>
    <lineage>
        <taxon>Eukaryota</taxon>
        <taxon>Viridiplantae</taxon>
        <taxon>Streptophyta</taxon>
        <taxon>Embryophyta</taxon>
        <taxon>Tracheophyta</taxon>
        <taxon>Spermatophyta</taxon>
        <taxon>Magnoliopsida</taxon>
        <taxon>eudicotyledons</taxon>
        <taxon>Gunneridae</taxon>
        <taxon>Pentapetalae</taxon>
        <taxon>rosids</taxon>
        <taxon>malvids</taxon>
        <taxon>Malvales</taxon>
        <taxon>Malvaceae</taxon>
        <taxon>Malvoideae</taxon>
        <taxon>Gossypium</taxon>
    </lineage>
</organism>
<dbReference type="InterPro" id="IPR040079">
    <property type="entry name" value="Glutathione_S-Trfase"/>
</dbReference>
<keyword evidence="4" id="KW-0808">Transferase</keyword>
<dbReference type="SUPFAM" id="SSF47616">
    <property type="entry name" value="GST C-terminal domain-like"/>
    <property type="match status" value="1"/>
</dbReference>
<dbReference type="SFLD" id="SFLDS00019">
    <property type="entry name" value="Glutathione_Transferase_(cytos"/>
    <property type="match status" value="1"/>
</dbReference>
<dbReference type="InterPro" id="IPR004045">
    <property type="entry name" value="Glutathione_S-Trfase_N"/>
</dbReference>
<dbReference type="GO" id="GO:0004364">
    <property type="term" value="F:glutathione transferase activity"/>
    <property type="evidence" value="ECO:0007669"/>
    <property type="project" value="UniProtKB-EC"/>
</dbReference>
<keyword evidence="3" id="KW-0216">Detoxification</keyword>
<feature type="domain" description="GST N-terminal" evidence="6">
    <location>
        <begin position="29"/>
        <end position="110"/>
    </location>
</feature>
<dbReference type="SFLD" id="SFLDG00358">
    <property type="entry name" value="Main_(cytGST)"/>
    <property type="match status" value="1"/>
</dbReference>
<gene>
    <name evidence="8" type="ORF">B456_004G211100</name>
</gene>
<evidence type="ECO:0000259" key="7">
    <source>
        <dbReference type="PROSITE" id="PS50405"/>
    </source>
</evidence>
<dbReference type="SUPFAM" id="SSF52833">
    <property type="entry name" value="Thioredoxin-like"/>
    <property type="match status" value="1"/>
</dbReference>
<dbReference type="FunFam" id="1.20.1050.10:FF:000039">
    <property type="entry name" value="Glutathione S-transferase theta-1"/>
    <property type="match status" value="1"/>
</dbReference>
<comment type="catalytic activity">
    <reaction evidence="5">
        <text>RX + glutathione = an S-substituted glutathione + a halide anion + H(+)</text>
        <dbReference type="Rhea" id="RHEA:16437"/>
        <dbReference type="ChEBI" id="CHEBI:15378"/>
        <dbReference type="ChEBI" id="CHEBI:16042"/>
        <dbReference type="ChEBI" id="CHEBI:17792"/>
        <dbReference type="ChEBI" id="CHEBI:57925"/>
        <dbReference type="ChEBI" id="CHEBI:90779"/>
        <dbReference type="EC" id="2.5.1.18"/>
    </reaction>
</comment>
<evidence type="ECO:0000256" key="5">
    <source>
        <dbReference type="ARBA" id="ARBA00047960"/>
    </source>
</evidence>
<dbReference type="InterPro" id="IPR043377">
    <property type="entry name" value="GSTT1/2/3"/>
</dbReference>
<dbReference type="Gene3D" id="3.40.30.10">
    <property type="entry name" value="Glutaredoxin"/>
    <property type="match status" value="1"/>
</dbReference>
<dbReference type="Proteomes" id="UP000032304">
    <property type="component" value="Chromosome 4"/>
</dbReference>
<comment type="similarity">
    <text evidence="1">Belongs to the GST superfamily. Theta family.</text>
</comment>
<evidence type="ECO:0000313" key="8">
    <source>
        <dbReference type="EMBL" id="KJB25823.1"/>
    </source>
</evidence>
<evidence type="ECO:0000256" key="3">
    <source>
        <dbReference type="ARBA" id="ARBA00022575"/>
    </source>
</evidence>
<dbReference type="AlphaFoldDB" id="A0A0D2PFU9"/>
<evidence type="ECO:0000256" key="1">
    <source>
        <dbReference type="ARBA" id="ARBA00009899"/>
    </source>
</evidence>
<dbReference type="CDD" id="cd03183">
    <property type="entry name" value="GST_C_Theta"/>
    <property type="match status" value="1"/>
</dbReference>
<dbReference type="Gene3D" id="1.20.1050.10">
    <property type="match status" value="1"/>
</dbReference>
<evidence type="ECO:0000256" key="2">
    <source>
        <dbReference type="ARBA" id="ARBA00012452"/>
    </source>
</evidence>
<dbReference type="Pfam" id="PF13410">
    <property type="entry name" value="GST_C_2"/>
    <property type="match status" value="1"/>
</dbReference>
<name>A0A0D2PFU9_GOSRA</name>
<dbReference type="PROSITE" id="PS50405">
    <property type="entry name" value="GST_CTER"/>
    <property type="match status" value="1"/>
</dbReference>
<dbReference type="PROSITE" id="PS50404">
    <property type="entry name" value="GST_NTER"/>
    <property type="match status" value="1"/>
</dbReference>
<dbReference type="STRING" id="29730.A0A0D2PFU9"/>
<dbReference type="InterPro" id="IPR010987">
    <property type="entry name" value="Glutathione-S-Trfase_C-like"/>
</dbReference>
<dbReference type="InterPro" id="IPR040077">
    <property type="entry name" value="GST_C_Theta"/>
</dbReference>
<sequence length="278" mass="31952">MSLQYFYFIIQYSAKREAGKEAQSRTGKMKLEVYADRMSQPSRAVIIFCKVNGIDYTELKVDISKREHLTPEFAEINPMKQLPAIVDGKFKLFESHSILIYLACAFPGVADHWYPANLFKRSKIHSVLYWHHSNLRRAADTYVTNTTILPALGHPSNQQAAAEAEKLLFSSLSKIESFWLKGDGPFLLGRNQPSIADLSVVCELMQLEVLDEKDRERLLGPYKKVQQWIKHTRNATSPHFDNVHNILMKVKEKLKNKPLMEANHGGARDIQKRLRSRI</sequence>
<evidence type="ECO:0000313" key="9">
    <source>
        <dbReference type="Proteomes" id="UP000032304"/>
    </source>
</evidence>
<protein>
    <recommendedName>
        <fullName evidence="2">glutathione transferase</fullName>
        <ecNumber evidence="2">2.5.1.18</ecNumber>
    </recommendedName>
</protein>
<dbReference type="InterPro" id="IPR036249">
    <property type="entry name" value="Thioredoxin-like_sf"/>
</dbReference>
<dbReference type="PANTHER" id="PTHR44750:SF1">
    <property type="entry name" value="GLUTATHIONE S-TRANSFERASE T1-RELATED"/>
    <property type="match status" value="1"/>
</dbReference>
<reference evidence="8 9" key="1">
    <citation type="journal article" date="2012" name="Nature">
        <title>Repeated polyploidization of Gossypium genomes and the evolution of spinnable cotton fibres.</title>
        <authorList>
            <person name="Paterson A.H."/>
            <person name="Wendel J.F."/>
            <person name="Gundlach H."/>
            <person name="Guo H."/>
            <person name="Jenkins J."/>
            <person name="Jin D."/>
            <person name="Llewellyn D."/>
            <person name="Showmaker K.C."/>
            <person name="Shu S."/>
            <person name="Udall J."/>
            <person name="Yoo M.J."/>
            <person name="Byers R."/>
            <person name="Chen W."/>
            <person name="Doron-Faigenboim A."/>
            <person name="Duke M.V."/>
            <person name="Gong L."/>
            <person name="Grimwood J."/>
            <person name="Grover C."/>
            <person name="Grupp K."/>
            <person name="Hu G."/>
            <person name="Lee T.H."/>
            <person name="Li J."/>
            <person name="Lin L."/>
            <person name="Liu T."/>
            <person name="Marler B.S."/>
            <person name="Page J.T."/>
            <person name="Roberts A.W."/>
            <person name="Romanel E."/>
            <person name="Sanders W.S."/>
            <person name="Szadkowski E."/>
            <person name="Tan X."/>
            <person name="Tang H."/>
            <person name="Xu C."/>
            <person name="Wang J."/>
            <person name="Wang Z."/>
            <person name="Zhang D."/>
            <person name="Zhang L."/>
            <person name="Ashrafi H."/>
            <person name="Bedon F."/>
            <person name="Bowers J.E."/>
            <person name="Brubaker C.L."/>
            <person name="Chee P.W."/>
            <person name="Das S."/>
            <person name="Gingle A.R."/>
            <person name="Haigler C.H."/>
            <person name="Harker D."/>
            <person name="Hoffmann L.V."/>
            <person name="Hovav R."/>
            <person name="Jones D.C."/>
            <person name="Lemke C."/>
            <person name="Mansoor S."/>
            <person name="ur Rahman M."/>
            <person name="Rainville L.N."/>
            <person name="Rambani A."/>
            <person name="Reddy U.K."/>
            <person name="Rong J.K."/>
            <person name="Saranga Y."/>
            <person name="Scheffler B.E."/>
            <person name="Scheffler J.A."/>
            <person name="Stelly D.M."/>
            <person name="Triplett B.A."/>
            <person name="Van Deynze A."/>
            <person name="Vaslin M.F."/>
            <person name="Waghmare V.N."/>
            <person name="Walford S.A."/>
            <person name="Wright R.J."/>
            <person name="Zaki E.A."/>
            <person name="Zhang T."/>
            <person name="Dennis E.S."/>
            <person name="Mayer K.F."/>
            <person name="Peterson D.G."/>
            <person name="Rokhsar D.S."/>
            <person name="Wang X."/>
            <person name="Schmutz J."/>
        </authorList>
    </citation>
    <scope>NUCLEOTIDE SEQUENCE [LARGE SCALE GENOMIC DNA]</scope>
</reference>
<dbReference type="InterPro" id="IPR036282">
    <property type="entry name" value="Glutathione-S-Trfase_C_sf"/>
</dbReference>